<gene>
    <name evidence="1" type="ORF">MNB_SUP05-SYMBIONT-5-637</name>
</gene>
<sequence length="320" mass="36425">MKFFKKVIVIALFLGLTSNLIALDEKQQNNTPLLTLSKNENGSFNGVFNNAPLRGILKKVSSYTGLEFSVLPQVDASYTLKFTNWSGEKLIDRVVRDISNYRFFVKNNTIRTTKSLILLDSDGKDVPMQQTFDIGKADFDFDKRFNGINQATKLNVPLIELPEVVALMALSEQQKQHDLFYKRVVNPNNPASAYTFKVRYSKQHKMMIPFKKNGKPESKKAEGFMNFYTVANAIIKKQNFLEVYRNGKDVYLRFKDKALKDTFMLISGDETNMEVVQKVGTKGLPNMQSRLIGNQDEFTTLTEIHHPKGTVILADVVITQ</sequence>
<evidence type="ECO:0000313" key="1">
    <source>
        <dbReference type="EMBL" id="SFV87949.1"/>
    </source>
</evidence>
<dbReference type="EMBL" id="FPHZ01000112">
    <property type="protein sequence ID" value="SFV87949.1"/>
    <property type="molecule type" value="Genomic_DNA"/>
</dbReference>
<dbReference type="AlphaFoldDB" id="A0A1W1E1Y7"/>
<organism evidence="1">
    <name type="scientific">hydrothermal vent metagenome</name>
    <dbReference type="NCBI Taxonomy" id="652676"/>
    <lineage>
        <taxon>unclassified sequences</taxon>
        <taxon>metagenomes</taxon>
        <taxon>ecological metagenomes</taxon>
    </lineage>
</organism>
<reference evidence="1" key="1">
    <citation type="submission" date="2016-10" db="EMBL/GenBank/DDBJ databases">
        <authorList>
            <person name="de Groot N.N."/>
        </authorList>
    </citation>
    <scope>NUCLEOTIDE SEQUENCE</scope>
</reference>
<proteinExistence type="predicted"/>
<protein>
    <submittedName>
        <fullName evidence="1">Uncharacterized protein</fullName>
    </submittedName>
</protein>
<accession>A0A1W1E1Y7</accession>
<name>A0A1W1E1Y7_9ZZZZ</name>